<reference evidence="2" key="1">
    <citation type="journal article" date="2016" name="Nat. Commun.">
        <title>The channel catfish genome sequence provides insights into the evolution of scale formation in teleosts.</title>
        <authorList>
            <person name="Liu Z."/>
            <person name="Liu S."/>
            <person name="Yao J."/>
            <person name="Bao L."/>
            <person name="Zhang J."/>
            <person name="Li Y."/>
            <person name="Jiang C."/>
            <person name="Sun L."/>
            <person name="Wang R."/>
            <person name="Zhang Y."/>
            <person name="Zhou T."/>
            <person name="Zeng Q."/>
            <person name="Fu Q."/>
            <person name="Gao S."/>
            <person name="Li N."/>
            <person name="Koren S."/>
            <person name="Jiang Y."/>
            <person name="Zimin A."/>
            <person name="Xu P."/>
            <person name="Phillippy A.M."/>
            <person name="Geng X."/>
            <person name="Song L."/>
            <person name="Sun F."/>
            <person name="Li C."/>
            <person name="Wang X."/>
            <person name="Chen A."/>
            <person name="Jin Y."/>
            <person name="Yuan Z."/>
            <person name="Yang Y."/>
            <person name="Tan S."/>
            <person name="Peatman E."/>
            <person name="Lu J."/>
            <person name="Qin Z."/>
            <person name="Dunham R."/>
            <person name="Li Z."/>
            <person name="Sonstegard T."/>
            <person name="Feng J."/>
            <person name="Danzmann R.G."/>
            <person name="Schroeder S."/>
            <person name="Scheffler B."/>
            <person name="Duke M.V."/>
            <person name="Ballard L."/>
            <person name="Kucuktas H."/>
            <person name="Kaltenboeck L."/>
            <person name="Liu H."/>
            <person name="Armbruster J."/>
            <person name="Xie Y."/>
            <person name="Kirby M.L."/>
            <person name="Tian Y."/>
            <person name="Flanagan M.E."/>
            <person name="Mu W."/>
            <person name="Waldbieser G.C."/>
        </authorList>
    </citation>
    <scope>NUCLEOTIDE SEQUENCE [LARGE SCALE GENOMIC DNA]</scope>
    <source>
        <strain evidence="2">SDA103</strain>
    </source>
</reference>
<feature type="compositionally biased region" description="Basic and acidic residues" evidence="1">
    <location>
        <begin position="97"/>
        <end position="111"/>
    </location>
</feature>
<feature type="compositionally biased region" description="Basic residues" evidence="1">
    <location>
        <begin position="56"/>
        <end position="72"/>
    </location>
</feature>
<evidence type="ECO:0000313" key="3">
    <source>
        <dbReference type="RefSeq" id="XP_017314084.1"/>
    </source>
</evidence>
<evidence type="ECO:0000313" key="2">
    <source>
        <dbReference type="Proteomes" id="UP000221080"/>
    </source>
</evidence>
<gene>
    <name evidence="3" type="primary">LOC108259274</name>
</gene>
<organism evidence="2 3">
    <name type="scientific">Ictalurus punctatus</name>
    <name type="common">Channel catfish</name>
    <name type="synonym">Silurus punctatus</name>
    <dbReference type="NCBI Taxonomy" id="7998"/>
    <lineage>
        <taxon>Eukaryota</taxon>
        <taxon>Metazoa</taxon>
        <taxon>Chordata</taxon>
        <taxon>Craniata</taxon>
        <taxon>Vertebrata</taxon>
        <taxon>Euteleostomi</taxon>
        <taxon>Actinopterygii</taxon>
        <taxon>Neopterygii</taxon>
        <taxon>Teleostei</taxon>
        <taxon>Ostariophysi</taxon>
        <taxon>Siluriformes</taxon>
        <taxon>Ictaluridae</taxon>
        <taxon>Ictalurus</taxon>
    </lineage>
</organism>
<dbReference type="AlphaFoldDB" id="A0A2D0Q710"/>
<dbReference type="Proteomes" id="UP000221080">
    <property type="component" value="Chromosome 27"/>
</dbReference>
<feature type="region of interest" description="Disordered" evidence="1">
    <location>
        <begin position="1"/>
        <end position="111"/>
    </location>
</feature>
<evidence type="ECO:0000256" key="1">
    <source>
        <dbReference type="SAM" id="MobiDB-lite"/>
    </source>
</evidence>
<feature type="compositionally biased region" description="Low complexity" evidence="1">
    <location>
        <begin position="78"/>
        <end position="96"/>
    </location>
</feature>
<dbReference type="RefSeq" id="XP_017314084.1">
    <property type="nucleotide sequence ID" value="XM_017458595.2"/>
</dbReference>
<reference evidence="3" key="2">
    <citation type="submission" date="2025-08" db="UniProtKB">
        <authorList>
            <consortium name="RefSeq"/>
        </authorList>
    </citation>
    <scope>IDENTIFICATION</scope>
    <source>
        <tissue evidence="3">Blood</tissue>
    </source>
</reference>
<proteinExistence type="predicted"/>
<name>A0A2D0Q710_ICTPU</name>
<feature type="compositionally biased region" description="Basic and acidic residues" evidence="1">
    <location>
        <begin position="1"/>
        <end position="25"/>
    </location>
</feature>
<sequence length="253" mass="30421">MAKLSAAEKQRHYRQRRDADPERRKGYLQSRKQGYIRDVEMKKRKRVSELSEREKKAQRKAWRVRQQRHRAGLRAGAVTTPSSTDSNPSPNVSRQPQQERRARRRDAQSNRREIEKLKDEIILWKRRYEKAKKRNIRLQHANLVSPEVKTQNILQEFRPNVLEDHHSGQWCVVRYDDEPYPGIILKVEENNVEVKCMHRNGVNKFFWPSSRDDINWYHDDQIMCLIPEPLALNRHSAEIDQRFWEIILRQQGK</sequence>
<feature type="compositionally biased region" description="Basic and acidic residues" evidence="1">
    <location>
        <begin position="35"/>
        <end position="55"/>
    </location>
</feature>
<dbReference type="GeneID" id="108259274"/>
<dbReference type="OrthoDB" id="8945351at2759"/>
<accession>A0A2D0Q710</accession>
<protein>
    <submittedName>
        <fullName evidence="3">Uncharacterized protein LOC108259274 isoform X1</fullName>
    </submittedName>
</protein>
<keyword evidence="2" id="KW-1185">Reference proteome</keyword>
<dbReference type="KEGG" id="ipu:108259274"/>